<dbReference type="AlphaFoldDB" id="A0A6A4W2W9"/>
<dbReference type="PANTHER" id="PTHR16230">
    <property type="entry name" value="CAPPUCCINO"/>
    <property type="match status" value="1"/>
</dbReference>
<name>A0A6A4W2W9_AMPAM</name>
<organism evidence="1 2">
    <name type="scientific">Amphibalanus amphitrite</name>
    <name type="common">Striped barnacle</name>
    <name type="synonym">Balanus amphitrite</name>
    <dbReference type="NCBI Taxonomy" id="1232801"/>
    <lineage>
        <taxon>Eukaryota</taxon>
        <taxon>Metazoa</taxon>
        <taxon>Ecdysozoa</taxon>
        <taxon>Arthropoda</taxon>
        <taxon>Crustacea</taxon>
        <taxon>Multicrustacea</taxon>
        <taxon>Cirripedia</taxon>
        <taxon>Thoracica</taxon>
        <taxon>Thoracicalcarea</taxon>
        <taxon>Balanomorpha</taxon>
        <taxon>Balanoidea</taxon>
        <taxon>Balanidae</taxon>
        <taxon>Amphibalaninae</taxon>
        <taxon>Amphibalanus</taxon>
    </lineage>
</organism>
<dbReference type="PANTHER" id="PTHR16230:SF3">
    <property type="entry name" value="BIOGENESIS OF LYSOSOMAL ORGANELLES COMPLEX-1, SUBUNIT 4, CAPPUCCINO"/>
    <property type="match status" value="1"/>
</dbReference>
<dbReference type="EMBL" id="VIIS01001237">
    <property type="protein sequence ID" value="KAF0300765.1"/>
    <property type="molecule type" value="Genomic_DNA"/>
</dbReference>
<evidence type="ECO:0000313" key="2">
    <source>
        <dbReference type="Proteomes" id="UP000440578"/>
    </source>
</evidence>
<dbReference type="GO" id="GO:0031083">
    <property type="term" value="C:BLOC-1 complex"/>
    <property type="evidence" value="ECO:0007669"/>
    <property type="project" value="TreeGrafter"/>
</dbReference>
<protein>
    <submittedName>
        <fullName evidence="1">Biogenesis of lysosome-related organelles complex 1 subunit 4</fullName>
    </submittedName>
</protein>
<gene>
    <name evidence="1" type="primary">Bloc1s4</name>
    <name evidence="1" type="ORF">FJT64_003274</name>
</gene>
<dbReference type="Proteomes" id="UP000440578">
    <property type="component" value="Unassembled WGS sequence"/>
</dbReference>
<comment type="caution">
    <text evidence="1">The sequence shown here is derived from an EMBL/GenBank/DDBJ whole genome shotgun (WGS) entry which is preliminary data.</text>
</comment>
<accession>A0A6A4W2W9</accession>
<sequence>MLAKVEEFSSLLDMMADCSGGALSEAVPRLWQARQPLQQLFDRVDAVETFVNTAGDQVSRLEQQVQLAESRFTSPAPLTQTLSALWQNRRVDTAEEPMTYTPPEVFQSEAFFHRRDEPAE</sequence>
<evidence type="ECO:0000313" key="1">
    <source>
        <dbReference type="EMBL" id="KAF0300765.1"/>
    </source>
</evidence>
<dbReference type="InterPro" id="IPR024857">
    <property type="entry name" value="Cappuccino"/>
</dbReference>
<reference evidence="1 2" key="1">
    <citation type="submission" date="2019-07" db="EMBL/GenBank/DDBJ databases">
        <title>Draft genome assembly of a fouling barnacle, Amphibalanus amphitrite (Darwin, 1854): The first reference genome for Thecostraca.</title>
        <authorList>
            <person name="Kim W."/>
        </authorList>
    </citation>
    <scope>NUCLEOTIDE SEQUENCE [LARGE SCALE GENOMIC DNA]</scope>
    <source>
        <strain evidence="1">SNU_AA5</strain>
        <tissue evidence="1">Soma without cirri and trophi</tissue>
    </source>
</reference>
<keyword evidence="2" id="KW-1185">Reference proteome</keyword>
<proteinExistence type="predicted"/>